<evidence type="ECO:0000256" key="3">
    <source>
        <dbReference type="ARBA" id="ARBA00023015"/>
    </source>
</evidence>
<keyword evidence="10" id="KW-1185">Reference proteome</keyword>
<dbReference type="SUPFAM" id="SSF52540">
    <property type="entry name" value="P-loop containing nucleoside triphosphate hydrolases"/>
    <property type="match status" value="1"/>
</dbReference>
<dbReference type="PROSITE" id="PS00675">
    <property type="entry name" value="SIGMA54_INTERACT_1"/>
    <property type="match status" value="1"/>
</dbReference>
<evidence type="ECO:0000256" key="4">
    <source>
        <dbReference type="ARBA" id="ARBA00023125"/>
    </source>
</evidence>
<keyword evidence="5" id="KW-0804">Transcription</keyword>
<dbReference type="InterPro" id="IPR001789">
    <property type="entry name" value="Sig_transdc_resp-reg_receiver"/>
</dbReference>
<dbReference type="EMBL" id="NIGF01000004">
    <property type="protein sequence ID" value="PQV64558.1"/>
    <property type="molecule type" value="Genomic_DNA"/>
</dbReference>
<accession>A0A2S8SUT3</accession>
<dbReference type="GO" id="GO:0006355">
    <property type="term" value="P:regulation of DNA-templated transcription"/>
    <property type="evidence" value="ECO:0007669"/>
    <property type="project" value="InterPro"/>
</dbReference>
<reference evidence="9 10" key="1">
    <citation type="journal article" date="2018" name="Syst. Appl. Microbiol.">
        <title>Abditibacterium utsteinense sp. nov., the first cultivated member of candidate phylum FBP, isolated from ice-free Antarctic soil samples.</title>
        <authorList>
            <person name="Tahon G."/>
            <person name="Tytgat B."/>
            <person name="Lebbe L."/>
            <person name="Carlier A."/>
            <person name="Willems A."/>
        </authorList>
    </citation>
    <scope>NUCLEOTIDE SEQUENCE [LARGE SCALE GENOMIC DNA]</scope>
    <source>
        <strain evidence="9 10">LMG 29911</strain>
    </source>
</reference>
<dbReference type="Gene3D" id="3.40.50.2300">
    <property type="match status" value="1"/>
</dbReference>
<keyword evidence="2" id="KW-0067">ATP-binding</keyword>
<evidence type="ECO:0000256" key="2">
    <source>
        <dbReference type="ARBA" id="ARBA00022840"/>
    </source>
</evidence>
<dbReference type="GO" id="GO:0003677">
    <property type="term" value="F:DNA binding"/>
    <property type="evidence" value="ECO:0007669"/>
    <property type="project" value="UniProtKB-KW"/>
</dbReference>
<dbReference type="InterPro" id="IPR011006">
    <property type="entry name" value="CheY-like_superfamily"/>
</dbReference>
<keyword evidence="6" id="KW-0597">Phosphoprotein</keyword>
<dbReference type="GO" id="GO:0005524">
    <property type="term" value="F:ATP binding"/>
    <property type="evidence" value="ECO:0007669"/>
    <property type="project" value="UniProtKB-KW"/>
</dbReference>
<protein>
    <submittedName>
        <fullName evidence="9">Two-component system response regulator</fullName>
    </submittedName>
</protein>
<evidence type="ECO:0000256" key="1">
    <source>
        <dbReference type="ARBA" id="ARBA00022741"/>
    </source>
</evidence>
<organism evidence="9 10">
    <name type="scientific">Abditibacterium utsteinense</name>
    <dbReference type="NCBI Taxonomy" id="1960156"/>
    <lineage>
        <taxon>Bacteria</taxon>
        <taxon>Pseudomonadati</taxon>
        <taxon>Abditibacteriota</taxon>
        <taxon>Abditibacteriia</taxon>
        <taxon>Abditibacteriales</taxon>
        <taxon>Abditibacteriaceae</taxon>
        <taxon>Abditibacterium</taxon>
    </lineage>
</organism>
<name>A0A2S8SUT3_9BACT</name>
<dbReference type="InterPro" id="IPR025944">
    <property type="entry name" value="Sigma_54_int_dom_CS"/>
</dbReference>
<dbReference type="Pfam" id="PF00072">
    <property type="entry name" value="Response_reg"/>
    <property type="match status" value="1"/>
</dbReference>
<feature type="domain" description="Sigma-54 factor interaction" evidence="7">
    <location>
        <begin position="169"/>
        <end position="398"/>
    </location>
</feature>
<dbReference type="GO" id="GO:0000160">
    <property type="term" value="P:phosphorelay signal transduction system"/>
    <property type="evidence" value="ECO:0007669"/>
    <property type="project" value="InterPro"/>
</dbReference>
<dbReference type="AlphaFoldDB" id="A0A2S8SUT3"/>
<keyword evidence="4" id="KW-0238">DNA-binding</keyword>
<evidence type="ECO:0000256" key="6">
    <source>
        <dbReference type="PROSITE-ProRule" id="PRU00169"/>
    </source>
</evidence>
<dbReference type="PANTHER" id="PTHR32071">
    <property type="entry name" value="TRANSCRIPTIONAL REGULATORY PROTEIN"/>
    <property type="match status" value="1"/>
</dbReference>
<sequence length="425" mass="46507">MKAALLRLVFPRLVGGNFDSPTSATMPHILLVDDQSSMRLTLTALLKGAGHTLAQAGTGADALEKIAKNDFDLVITDLKLDQISGMEVLKAAKVQNPQTEVIMLTGYGSIETAVAAMKAGAIDYLTKPIDTEELMLAIARAQERQQLKSEVARLRSVVAKEQKFDPGNIVANSPEMKAVLEMVARVAPTDATVLIQGESGTGKELIARAIHQNSKRKDGPFIPINCGALPENLLESELFGHVKGAFTGAAQNKKGLFEEADGGTLFLDEIGDTSPATQVKLLRVLQDGEVRRVGANTGVKTDVRVVAATNRRLQERIRDNEFREDLYYRLQVILLHLPALRERKDEILPLINHYLGFHSQKMGKAIMCLAPEAEKALLEYSWPGNIRELINAVERAVILSRNEQVNMEDFALTLGGTLLADRVDK</sequence>
<dbReference type="InterPro" id="IPR027417">
    <property type="entry name" value="P-loop_NTPase"/>
</dbReference>
<dbReference type="PROSITE" id="PS00676">
    <property type="entry name" value="SIGMA54_INTERACT_2"/>
    <property type="match status" value="1"/>
</dbReference>
<dbReference type="PROSITE" id="PS50110">
    <property type="entry name" value="RESPONSE_REGULATORY"/>
    <property type="match status" value="1"/>
</dbReference>
<evidence type="ECO:0000313" key="10">
    <source>
        <dbReference type="Proteomes" id="UP000237684"/>
    </source>
</evidence>
<dbReference type="InterPro" id="IPR002078">
    <property type="entry name" value="Sigma_54_int"/>
</dbReference>
<dbReference type="PROSITE" id="PS50045">
    <property type="entry name" value="SIGMA54_INTERACT_4"/>
    <property type="match status" value="1"/>
</dbReference>
<keyword evidence="3" id="KW-0805">Transcription regulation</keyword>
<proteinExistence type="predicted"/>
<dbReference type="Gene3D" id="1.10.8.60">
    <property type="match status" value="1"/>
</dbReference>
<dbReference type="SMART" id="SM00382">
    <property type="entry name" value="AAA"/>
    <property type="match status" value="1"/>
</dbReference>
<evidence type="ECO:0000259" key="8">
    <source>
        <dbReference type="PROSITE" id="PS50110"/>
    </source>
</evidence>
<dbReference type="InterPro" id="IPR058031">
    <property type="entry name" value="AAA_lid_NorR"/>
</dbReference>
<dbReference type="InterPro" id="IPR003593">
    <property type="entry name" value="AAA+_ATPase"/>
</dbReference>
<feature type="domain" description="Response regulatory" evidence="8">
    <location>
        <begin position="28"/>
        <end position="142"/>
    </location>
</feature>
<dbReference type="FunCoup" id="A0A2S8SUT3">
    <property type="interactions" value="210"/>
</dbReference>
<dbReference type="Pfam" id="PF00158">
    <property type="entry name" value="Sigma54_activat"/>
    <property type="match status" value="1"/>
</dbReference>
<comment type="caution">
    <text evidence="9">The sequence shown here is derived from an EMBL/GenBank/DDBJ whole genome shotgun (WGS) entry which is preliminary data.</text>
</comment>
<evidence type="ECO:0000259" key="7">
    <source>
        <dbReference type="PROSITE" id="PS50045"/>
    </source>
</evidence>
<evidence type="ECO:0000256" key="5">
    <source>
        <dbReference type="ARBA" id="ARBA00023163"/>
    </source>
</evidence>
<gene>
    <name evidence="9" type="ORF">B1R32_10451</name>
</gene>
<dbReference type="PROSITE" id="PS00688">
    <property type="entry name" value="SIGMA54_INTERACT_3"/>
    <property type="match status" value="1"/>
</dbReference>
<dbReference type="SMART" id="SM00448">
    <property type="entry name" value="REC"/>
    <property type="match status" value="1"/>
</dbReference>
<dbReference type="InterPro" id="IPR025943">
    <property type="entry name" value="Sigma_54_int_dom_ATP-bd_2"/>
</dbReference>
<dbReference type="Proteomes" id="UP000237684">
    <property type="component" value="Unassembled WGS sequence"/>
</dbReference>
<dbReference type="OrthoDB" id="9804019at2"/>
<feature type="modified residue" description="4-aspartylphosphate" evidence="6">
    <location>
        <position position="77"/>
    </location>
</feature>
<dbReference type="Gene3D" id="3.40.50.300">
    <property type="entry name" value="P-loop containing nucleotide triphosphate hydrolases"/>
    <property type="match status" value="1"/>
</dbReference>
<dbReference type="CDD" id="cd00009">
    <property type="entry name" value="AAA"/>
    <property type="match status" value="1"/>
</dbReference>
<keyword evidence="1" id="KW-0547">Nucleotide-binding</keyword>
<dbReference type="SUPFAM" id="SSF52172">
    <property type="entry name" value="CheY-like"/>
    <property type="match status" value="1"/>
</dbReference>
<dbReference type="Pfam" id="PF25601">
    <property type="entry name" value="AAA_lid_14"/>
    <property type="match status" value="1"/>
</dbReference>
<dbReference type="FunFam" id="3.40.50.300:FF:000006">
    <property type="entry name" value="DNA-binding transcriptional regulator NtrC"/>
    <property type="match status" value="1"/>
</dbReference>
<evidence type="ECO:0000313" key="9">
    <source>
        <dbReference type="EMBL" id="PQV64558.1"/>
    </source>
</evidence>
<dbReference type="InParanoid" id="A0A2S8SUT3"/>
<dbReference type="InterPro" id="IPR025662">
    <property type="entry name" value="Sigma_54_int_dom_ATP-bd_1"/>
</dbReference>